<dbReference type="Gene3D" id="3.90.780.10">
    <property type="entry name" value="5'-Nucleotidase, C-terminal domain"/>
    <property type="match status" value="2"/>
</dbReference>
<dbReference type="GO" id="GO:0008768">
    <property type="term" value="F:UDP-sugar diphosphatase activity"/>
    <property type="evidence" value="ECO:0007669"/>
    <property type="project" value="TreeGrafter"/>
</dbReference>
<dbReference type="GO" id="GO:0000166">
    <property type="term" value="F:nucleotide binding"/>
    <property type="evidence" value="ECO:0007669"/>
    <property type="project" value="InterPro"/>
</dbReference>
<reference evidence="4 5" key="1">
    <citation type="submission" date="2019-03" db="EMBL/GenBank/DDBJ databases">
        <title>Subsurface microbial communities from deep shales in Ohio and West Virginia, USA.</title>
        <authorList>
            <person name="Wrighton K."/>
        </authorList>
    </citation>
    <scope>NUCLEOTIDE SEQUENCE [LARGE SCALE GENOMIC DNA]</scope>
    <source>
        <strain evidence="4 5">MA284_T2</strain>
    </source>
</reference>
<evidence type="ECO:0000313" key="4">
    <source>
        <dbReference type="EMBL" id="TDO94866.1"/>
    </source>
</evidence>
<dbReference type="PANTHER" id="PTHR11575">
    <property type="entry name" value="5'-NUCLEOTIDASE-RELATED"/>
    <property type="match status" value="1"/>
</dbReference>
<dbReference type="InterPro" id="IPR004843">
    <property type="entry name" value="Calcineurin-like_PHP"/>
</dbReference>
<feature type="domain" description="SLH" evidence="3">
    <location>
        <begin position="660"/>
        <end position="725"/>
    </location>
</feature>
<dbReference type="PROSITE" id="PS51272">
    <property type="entry name" value="SLH"/>
    <property type="match status" value="1"/>
</dbReference>
<dbReference type="SUPFAM" id="SSF56300">
    <property type="entry name" value="Metallo-dependent phosphatases"/>
    <property type="match status" value="2"/>
</dbReference>
<dbReference type="OrthoDB" id="9800780at2"/>
<dbReference type="PRINTS" id="PR01607">
    <property type="entry name" value="APYRASEFAMLY"/>
</dbReference>
<dbReference type="RefSeq" id="WP_133513944.1">
    <property type="nucleotide sequence ID" value="NZ_SNWX01000002.1"/>
</dbReference>
<proteinExistence type="predicted"/>
<dbReference type="EMBL" id="SNWX01000002">
    <property type="protein sequence ID" value="TDO94866.1"/>
    <property type="molecule type" value="Genomic_DNA"/>
</dbReference>
<evidence type="ECO:0000313" key="5">
    <source>
        <dbReference type="Proteomes" id="UP000295064"/>
    </source>
</evidence>
<dbReference type="Proteomes" id="UP000295064">
    <property type="component" value="Unassembled WGS sequence"/>
</dbReference>
<protein>
    <submittedName>
        <fullName evidence="4">2',3'-cyclic-nucleotide 2'-phosphodiesterase/3'-nucleotidase</fullName>
    </submittedName>
</protein>
<dbReference type="GO" id="GO:0008253">
    <property type="term" value="F:5'-nucleotidase activity"/>
    <property type="evidence" value="ECO:0007669"/>
    <property type="project" value="TreeGrafter"/>
</dbReference>
<organism evidence="4 5">
    <name type="scientific">Halanaerobium saccharolyticum</name>
    <dbReference type="NCBI Taxonomy" id="43595"/>
    <lineage>
        <taxon>Bacteria</taxon>
        <taxon>Bacillati</taxon>
        <taxon>Bacillota</taxon>
        <taxon>Clostridia</taxon>
        <taxon>Halanaerobiales</taxon>
        <taxon>Halanaerobiaceae</taxon>
        <taxon>Halanaerobium</taxon>
    </lineage>
</organism>
<evidence type="ECO:0000256" key="2">
    <source>
        <dbReference type="ARBA" id="ARBA00022737"/>
    </source>
</evidence>
<dbReference type="PANTHER" id="PTHR11575:SF24">
    <property type="entry name" value="5'-NUCLEOTIDASE"/>
    <property type="match status" value="1"/>
</dbReference>
<dbReference type="GO" id="GO:0009166">
    <property type="term" value="P:nucleotide catabolic process"/>
    <property type="evidence" value="ECO:0007669"/>
    <property type="project" value="InterPro"/>
</dbReference>
<keyword evidence="1" id="KW-0732">Signal</keyword>
<dbReference type="AlphaFoldDB" id="A0A4R6M1Q6"/>
<dbReference type="InterPro" id="IPR001119">
    <property type="entry name" value="SLH_dom"/>
</dbReference>
<dbReference type="InterPro" id="IPR006179">
    <property type="entry name" value="5_nucleotidase/apyrase"/>
</dbReference>
<accession>A0A4R6M1Q6</accession>
<evidence type="ECO:0000256" key="1">
    <source>
        <dbReference type="ARBA" id="ARBA00022729"/>
    </source>
</evidence>
<dbReference type="Pfam" id="PF00149">
    <property type="entry name" value="Metallophos"/>
    <property type="match status" value="2"/>
</dbReference>
<evidence type="ECO:0000259" key="3">
    <source>
        <dbReference type="PROSITE" id="PS51272"/>
    </source>
</evidence>
<dbReference type="InterPro" id="IPR008334">
    <property type="entry name" value="5'-Nucleotdase_C"/>
</dbReference>
<dbReference type="GO" id="GO:0030288">
    <property type="term" value="C:outer membrane-bounded periplasmic space"/>
    <property type="evidence" value="ECO:0007669"/>
    <property type="project" value="TreeGrafter"/>
</dbReference>
<sequence length="1205" mass="133392">MFIKKKKLMLTLILALSFVLLIGGIISAKELTVIATSDIHGAIYPWSYKIGEEADIGLARIASMVKEARQENPNLLLVDAGDTIQGNTMTALFKDRRDVVHPVMKVMNHMGYSAMTLGNHEFNFGLETQQEILEDAEFPILSANTIVKKTGETFVKPYTIKEIDGVKIGILGLTTTNIPLWDGDKVRSLEFKDMDKAAAEYLPELEEKADVIIALVHAGLEGRHDPTEGDRARKVAENNPGIDLMITGHDHETVNEVINGVLVMAAADAGEQASKIKLTVEEENGEWVVTKKEGTHLEAENYKADPETLAAAEPYHKEVVEYVNTPIGYAAGDFRPADPVEGIPSAQIMDTALVDLINEVQLANTDADISSAALFDSDSTINKGPVSIKDAARIYKYSNTLYAVEVSGSELKEFMESRAAYYNKYQPGDVTISFDPEMRGYSYDMFQGVDYRIDISEPVGQRIKDLRFKGKPVRDDQTFKLAVNNYRYSGMKSAGIFSNQPYFKSEEGIREMIIDYIDQKETIDPEQIVDHNWEIIGADLDHPHKEEALSLINNDILKIPAINRSWNAASINLEKKLTKMDLTKALIRMFNYDIPENVEEPTFKGLEGKELAFAEAALMAGLVEKNNGNFEADKVLTREDAAVMLIKAMRIADEADPSVLDQFKDESKITRNLRDKDRLALAVEMGFLVGRADNTLAPRTAMTFGEMAAMLYRVRDNYKQIDVLSTNDFHGKMEAGYEAGAAKLMGAINHYRGANPKGTILVDGGDAYQGTPISSLNNAKPVIKFMNHARYVAQAVGNHEFDWGIEELKRINEQTYFPLVAANIVNKNTGELVEWAQPTRMIPADGVKIGLIGISTPDTKGTTMPSNIAELKFTDPAAAIEKYSARLREQGAEMIIVVSHLPGTTDYDSGQVSGELVEAAKKVDVTGIVGGHSHHTVTAVVNGNPIVEAYKHGRELGNLRFFVSEKTGEIYNAVPMSHPVRKSVIDLEKDPKIEEMVSKYQKELEPIMSEVLIETEQKLVSSYDKISKIGALTTDAMAQEVNADIAFQNPGGLRIDLPEGEVNVGHIYELLPFGNTIVTGEMTGKQIVSILEQSFTFEKGMLQLSGLRVKYDKNKPEYERVVAVTLPDGTPLKMDKEYTVATNNFLAEGGDGFATFTEVDFTDSYIKVRDALIEHLRELEEIKVDPAQRVIEVDQSAALRIRNAA</sequence>
<comment type="caution">
    <text evidence="4">The sequence shown here is derived from an EMBL/GenBank/DDBJ whole genome shotgun (WGS) entry which is preliminary data.</text>
</comment>
<dbReference type="SUPFAM" id="SSF55816">
    <property type="entry name" value="5'-nucleotidase (syn. UDP-sugar hydrolase), C-terminal domain"/>
    <property type="match status" value="2"/>
</dbReference>
<dbReference type="Gene3D" id="3.60.21.10">
    <property type="match status" value="2"/>
</dbReference>
<dbReference type="Pfam" id="PF02872">
    <property type="entry name" value="5_nucleotid_C"/>
    <property type="match status" value="2"/>
</dbReference>
<name>A0A4R6M1Q6_9FIRM</name>
<dbReference type="InterPro" id="IPR006146">
    <property type="entry name" value="5'-Nucleotdase_CS"/>
</dbReference>
<dbReference type="InterPro" id="IPR029052">
    <property type="entry name" value="Metallo-depent_PP-like"/>
</dbReference>
<dbReference type="CDD" id="cd00845">
    <property type="entry name" value="MPP_UshA_N_like"/>
    <property type="match status" value="1"/>
</dbReference>
<dbReference type="InterPro" id="IPR036907">
    <property type="entry name" value="5'-Nucleotdase_C_sf"/>
</dbReference>
<dbReference type="PROSITE" id="PS00786">
    <property type="entry name" value="5_NUCLEOTIDASE_2"/>
    <property type="match status" value="2"/>
</dbReference>
<dbReference type="GO" id="GO:0046872">
    <property type="term" value="F:metal ion binding"/>
    <property type="evidence" value="ECO:0007669"/>
    <property type="project" value="InterPro"/>
</dbReference>
<keyword evidence="2" id="KW-0677">Repeat</keyword>
<gene>
    <name evidence="4" type="ORF">DFR79_102245</name>
</gene>